<keyword evidence="1" id="KW-0326">Glycosidase</keyword>
<evidence type="ECO:0000256" key="2">
    <source>
        <dbReference type="ARBA" id="ARBA00023326"/>
    </source>
</evidence>
<organism evidence="5 6">
    <name type="scientific">Microbacterium protaetiae</name>
    <dbReference type="NCBI Taxonomy" id="2509458"/>
    <lineage>
        <taxon>Bacteria</taxon>
        <taxon>Bacillati</taxon>
        <taxon>Actinomycetota</taxon>
        <taxon>Actinomycetes</taxon>
        <taxon>Micrococcales</taxon>
        <taxon>Microbacteriaceae</taxon>
        <taxon>Microbacterium</taxon>
    </lineage>
</organism>
<sequence>MRRRSVIAVAIATAAVAASVIAVSVVWPGLDSQSTPPEDTSVWALQTGQGRRYARVNTAVGELDTVRSVSNPSAVAQTGDGAYLFSESYGKITRIDEAMPEDLDDDALRESPSTPSGTVEATVTGGYVAYRTDSGAVYAGRLGESTPAQLNPDGTGPDAPQFTAQAIAVDDAGTVFAYSQKDAVVVRYRVSDGEVLGRDKVPAAPDGANLGLTAAKGTWFLVDEDAGKLWRRGAEAPVELRLVGDVAYSRARSTGDAAWIADDTGLLKLPVEGSPEQVMGGASRDLGTPAKPVVDGGVVFAAWLGTDTGTLWRSDTGEQALDFNDATLGDERRPVFTGSGTGLILNETRSGWVWNARSGALLPSSQDWSLDEDSAPETAPSDEQAQVVIDPKPPVAEDDKFGVRAGSLVSLPVMLNDHDPNEDVLTIDAGSLSGLDSAFGTLSVTDNGQRLAVRLAADAHGSATFRYRVSDGTAKDGLYSEPATVTLTVSGADENSAPKWCGTTGCLATWPSPQVAPGGTVTIPVLDGWVDPDGDPLMLLGVTDTSGTGSAATTPGGEVVYQHADASITEPQIAQLKVVVGDTRGATTTRDLTVRITPKPKLTAESFAVTETQGAGISVDVGPHVQGTQGRLSLSAVRVLDDAAVDAVATAGGTSFDMSATGPGIYRVAYTVTDGESDASATARVTVLPEDAPAQLATAPVVAFVHPQQDVTLDVFSAVSNPTGRVLLLSDITPHTVSGATMSVDAVGQNYLRISGTTADGSPGKLGTITYTVSDGTNDAGARIIGEATVYLLPASADLAPIAVDDAVVARAGAQVDIPVLDNDVSASGGAITLNPASVRSSTKDALAFASGRLLRYLAPTAPGDYRVEYSVYAAGSPTLSDTAVVRIKVISDEANRAPRPRTLTGRVLTGQSATIPFRSFGVDPDGDDVDLDRILTQPASGSATISADGESIVYTSVAGFHGQVSFTYRVVDAAGATGTATVRVGVLDEQANPSPVTFTDYVQLQVGADNTVRVDPLANDVDPTGGTLKLSGVRPDAVQKLADGSDNPEYARLAALIGDVDDAEVVIGAGSAPGTMSFLYDVTSSTGNTARGLIVVKVVREAVPDYPVVSDTLLTVSTREQFTSGVDVVSGKVSWTGGDVSGLTLSLWADPADVTVSGTKLAGPMPAHTRIIPFAVTGTSTAGQKVTSYGFLRVPGDDDLTLALKPDVAPQQVTERESVTFDMAKLVSLPTAATLEVGDKPTATKAREQASCELVSGTEVRYVAGEGAPWTDACVVPVRLSGQKEWTYLSVPIAITALDPVPVLESASLTVSPGATVSYDLKTLTTWQGRDDWDNIVYTVDYSGHDFSIAQNGTTVTVTGADAAPPADEEVAVVAVSSHPGVAPARLILRVGAVPSTLPKAGTVAQKCSQADGSGCTIAVIGAAGEVNPLPGTPLELVDVRDGGLCTGVTFSVADASHVRATWAKDTAGQTCTAAFSVRDAQGRTTAGERDGQLLLDLHGYPKAPAAIVQSGYGDGSVSLRVDAGAASQAYPALTGFVVRYKGDVVARCSADGVCPDIKAPNGEARQYEAKAVNSVGESAGAVTTTAWAYDAPPTPAKVSAQPIVTGNGDGGMISITVDGIDAAKTAALRITSEGGDSVDIDVRRGATSVSVPSYRIGSNSATPLTVTPMSRFTLPPGFDGSTTGQAKTILANGVGAPKNPDLTLTASSDDADNTTIKASGSATANGAGSQVRYGIVLDGDRCVATESSASAQFVVDAGRTYTYRLCAESFVGDTSFGRVETTAQTVAKAGNGPKGYTYTVAAKPDVDAGAHRAEWTIKDDPTSTEDVPRFAKVRFSGLDSSTFDRDPGIEVWYDYGIFSGPHSTVTAAADSAPYQVWAQWQLKVCTGGQNLQASGSSSGNSATVSFDYSKASYKDVYGNALEVATAGVVPDYAVSVSGVTVTVTWPSTWGLNNATSTFGGSCEPKSLASPTISSAKGTADGVVVVWSKVDDATGYQLQHKVDGQWKNVGDSTAETTYTDGDADFAGTTHDYRVMARNAHAESTYSDTYTSTTYQAPEPEPTETTDPTDPDPTDPGDGTGSG</sequence>
<accession>A0A4P6EEN3</accession>
<evidence type="ECO:0000313" key="5">
    <source>
        <dbReference type="EMBL" id="QAY60236.1"/>
    </source>
</evidence>
<dbReference type="Pfam" id="PF17963">
    <property type="entry name" value="Big_9"/>
    <property type="match status" value="3"/>
</dbReference>
<keyword evidence="1" id="KW-0378">Hydrolase</keyword>
<dbReference type="PROSITE" id="PS50853">
    <property type="entry name" value="FN3"/>
    <property type="match status" value="1"/>
</dbReference>
<dbReference type="EMBL" id="CP035494">
    <property type="protein sequence ID" value="QAY60236.1"/>
    <property type="molecule type" value="Genomic_DNA"/>
</dbReference>
<dbReference type="SUPFAM" id="SSF82171">
    <property type="entry name" value="DPP6 N-terminal domain-like"/>
    <property type="match status" value="1"/>
</dbReference>
<dbReference type="InterPro" id="IPR036116">
    <property type="entry name" value="FN3_sf"/>
</dbReference>
<protein>
    <recommendedName>
        <fullName evidence="4">Fibronectin type-III domain-containing protein</fullName>
    </recommendedName>
</protein>
<evidence type="ECO:0000259" key="4">
    <source>
        <dbReference type="PROSITE" id="PS50853"/>
    </source>
</evidence>
<dbReference type="Gene3D" id="2.60.40.3440">
    <property type="match status" value="1"/>
</dbReference>
<gene>
    <name evidence="5" type="ORF">ET475_09700</name>
</gene>
<dbReference type="InterPro" id="IPR003961">
    <property type="entry name" value="FN3_dom"/>
</dbReference>
<dbReference type="Proteomes" id="UP000293995">
    <property type="component" value="Chromosome"/>
</dbReference>
<keyword evidence="2" id="KW-0119">Carbohydrate metabolism</keyword>
<feature type="region of interest" description="Disordered" evidence="3">
    <location>
        <begin position="365"/>
        <end position="384"/>
    </location>
</feature>
<dbReference type="GO" id="GO:0000272">
    <property type="term" value="P:polysaccharide catabolic process"/>
    <property type="evidence" value="ECO:0007669"/>
    <property type="project" value="UniProtKB-KW"/>
</dbReference>
<dbReference type="SUPFAM" id="SSF49265">
    <property type="entry name" value="Fibronectin type III"/>
    <property type="match status" value="1"/>
</dbReference>
<dbReference type="Gene3D" id="2.60.40.10">
    <property type="entry name" value="Immunoglobulins"/>
    <property type="match status" value="1"/>
</dbReference>
<proteinExistence type="predicted"/>
<evidence type="ECO:0000313" key="6">
    <source>
        <dbReference type="Proteomes" id="UP000293995"/>
    </source>
</evidence>
<evidence type="ECO:0000256" key="1">
    <source>
        <dbReference type="ARBA" id="ARBA00023295"/>
    </source>
</evidence>
<dbReference type="InterPro" id="IPR013783">
    <property type="entry name" value="Ig-like_fold"/>
</dbReference>
<name>A0A4P6EEN3_9MICO</name>
<dbReference type="KEGG" id="mprt:ET475_09700"/>
<feature type="region of interest" description="Disordered" evidence="3">
    <location>
        <begin position="2044"/>
        <end position="2083"/>
    </location>
</feature>
<dbReference type="GO" id="GO:0016798">
    <property type="term" value="F:hydrolase activity, acting on glycosyl bonds"/>
    <property type="evidence" value="ECO:0007669"/>
    <property type="project" value="UniProtKB-KW"/>
</dbReference>
<reference evidence="5 6" key="1">
    <citation type="submission" date="2019-01" db="EMBL/GenBank/DDBJ databases">
        <title>Genome sequencing of strain DFW100M-13.</title>
        <authorList>
            <person name="Heo J."/>
            <person name="Kim S.-J."/>
            <person name="Kim J.-S."/>
            <person name="Hong S.-B."/>
            <person name="Kwon S.-W."/>
        </authorList>
    </citation>
    <scope>NUCLEOTIDE SEQUENCE [LARGE SCALE GENOMIC DNA]</scope>
    <source>
        <strain evidence="5 6">DFW100M-13</strain>
    </source>
</reference>
<evidence type="ECO:0000256" key="3">
    <source>
        <dbReference type="SAM" id="MobiDB-lite"/>
    </source>
</evidence>
<keyword evidence="2" id="KW-0624">Polysaccharide degradation</keyword>
<feature type="domain" description="Fibronectin type-III" evidence="4">
    <location>
        <begin position="1968"/>
        <end position="2057"/>
    </location>
</feature>
<dbReference type="OrthoDB" id="5241356at2"/>
<dbReference type="RefSeq" id="WP_129389226.1">
    <property type="nucleotide sequence ID" value="NZ_CP035494.1"/>
</dbReference>
<keyword evidence="6" id="KW-1185">Reference proteome</keyword>
<feature type="compositionally biased region" description="Acidic residues" evidence="3">
    <location>
        <begin position="2061"/>
        <end position="2075"/>
    </location>
</feature>
<feature type="compositionally biased region" description="Low complexity" evidence="3">
    <location>
        <begin position="2044"/>
        <end position="2055"/>
    </location>
</feature>